<evidence type="ECO:0000313" key="1">
    <source>
        <dbReference type="EMBL" id="ORY15116.1"/>
    </source>
</evidence>
<dbReference type="EMBL" id="MCFA01000027">
    <property type="protein sequence ID" value="ORY15116.1"/>
    <property type="molecule type" value="Genomic_DNA"/>
</dbReference>
<feature type="non-terminal residue" evidence="1">
    <location>
        <position position="108"/>
    </location>
</feature>
<accession>A0A1Y1ZXY7</accession>
<evidence type="ECO:0008006" key="3">
    <source>
        <dbReference type="Google" id="ProtNLM"/>
    </source>
</evidence>
<sequence length="108" mass="12012">LPPELVLEVADHLPPDGILSLKLAHPKFNATLPLAPRFKPESFSTCARLAIRTYLSPRDPNPSHIRCILCKALYPVSLFSSSNSPACLPLSRPNTEVIELPERFCAWH</sequence>
<comment type="caution">
    <text evidence="1">The sequence shown here is derived from an EMBL/GenBank/DDBJ whole genome shotgun (WGS) entry which is preliminary data.</text>
</comment>
<keyword evidence="2" id="KW-1185">Reference proteome</keyword>
<proteinExistence type="predicted"/>
<name>A0A1Y1ZXY7_9PLEO</name>
<gene>
    <name evidence="1" type="ORF">BCR34DRAFT_459506</name>
</gene>
<organism evidence="1 2">
    <name type="scientific">Clohesyomyces aquaticus</name>
    <dbReference type="NCBI Taxonomy" id="1231657"/>
    <lineage>
        <taxon>Eukaryota</taxon>
        <taxon>Fungi</taxon>
        <taxon>Dikarya</taxon>
        <taxon>Ascomycota</taxon>
        <taxon>Pezizomycotina</taxon>
        <taxon>Dothideomycetes</taxon>
        <taxon>Pleosporomycetidae</taxon>
        <taxon>Pleosporales</taxon>
        <taxon>Lindgomycetaceae</taxon>
        <taxon>Clohesyomyces</taxon>
    </lineage>
</organism>
<protein>
    <recommendedName>
        <fullName evidence="3">F-box domain-containing protein</fullName>
    </recommendedName>
</protein>
<feature type="non-terminal residue" evidence="1">
    <location>
        <position position="1"/>
    </location>
</feature>
<reference evidence="1 2" key="1">
    <citation type="submission" date="2016-07" db="EMBL/GenBank/DDBJ databases">
        <title>Pervasive Adenine N6-methylation of Active Genes in Fungi.</title>
        <authorList>
            <consortium name="DOE Joint Genome Institute"/>
            <person name="Mondo S.J."/>
            <person name="Dannebaum R.O."/>
            <person name="Kuo R.C."/>
            <person name="Labutti K."/>
            <person name="Haridas S."/>
            <person name="Kuo A."/>
            <person name="Salamov A."/>
            <person name="Ahrendt S.R."/>
            <person name="Lipzen A."/>
            <person name="Sullivan W."/>
            <person name="Andreopoulos W.B."/>
            <person name="Clum A."/>
            <person name="Lindquist E."/>
            <person name="Daum C."/>
            <person name="Ramamoorthy G.K."/>
            <person name="Gryganskyi A."/>
            <person name="Culley D."/>
            <person name="Magnuson J.K."/>
            <person name="James T.Y."/>
            <person name="O'Malley M.A."/>
            <person name="Stajich J.E."/>
            <person name="Spatafora J.W."/>
            <person name="Visel A."/>
            <person name="Grigoriev I.V."/>
        </authorList>
    </citation>
    <scope>NUCLEOTIDE SEQUENCE [LARGE SCALE GENOMIC DNA]</scope>
    <source>
        <strain evidence="1 2">CBS 115471</strain>
    </source>
</reference>
<dbReference type="AlphaFoldDB" id="A0A1Y1ZXY7"/>
<evidence type="ECO:0000313" key="2">
    <source>
        <dbReference type="Proteomes" id="UP000193144"/>
    </source>
</evidence>
<dbReference type="Proteomes" id="UP000193144">
    <property type="component" value="Unassembled WGS sequence"/>
</dbReference>
<dbReference type="OrthoDB" id="3939900at2759"/>